<evidence type="ECO:0000313" key="8">
    <source>
        <dbReference type="EMBL" id="JAD12891.1"/>
    </source>
</evidence>
<evidence type="ECO:0000256" key="4">
    <source>
        <dbReference type="ARBA" id="ARBA00022825"/>
    </source>
</evidence>
<proteinExistence type="inferred from homology"/>
<evidence type="ECO:0000256" key="6">
    <source>
        <dbReference type="SAM" id="SignalP"/>
    </source>
</evidence>
<dbReference type="AlphaFoldDB" id="A0A0A1XPF4"/>
<dbReference type="CDD" id="cd00190">
    <property type="entry name" value="Tryp_SPc"/>
    <property type="match status" value="1"/>
</dbReference>
<dbReference type="PANTHER" id="PTHR24276">
    <property type="entry name" value="POLYSERASE-RELATED"/>
    <property type="match status" value="1"/>
</dbReference>
<keyword evidence="4" id="KW-0720">Serine protease</keyword>
<name>A0A0A1XPF4_ZEUCU</name>
<dbReference type="InterPro" id="IPR001314">
    <property type="entry name" value="Peptidase_S1A"/>
</dbReference>
<dbReference type="PROSITE" id="PS50240">
    <property type="entry name" value="TRYPSIN_DOM"/>
    <property type="match status" value="1"/>
</dbReference>
<dbReference type="PANTHER" id="PTHR24276:SF94">
    <property type="entry name" value="AT20289P-RELATED"/>
    <property type="match status" value="1"/>
</dbReference>
<evidence type="ECO:0000259" key="7">
    <source>
        <dbReference type="PROSITE" id="PS50240"/>
    </source>
</evidence>
<dbReference type="SUPFAM" id="SSF50494">
    <property type="entry name" value="Trypsin-like serine proteases"/>
    <property type="match status" value="1"/>
</dbReference>
<dbReference type="Pfam" id="PF00089">
    <property type="entry name" value="Trypsin"/>
    <property type="match status" value="1"/>
</dbReference>
<feature type="domain" description="Peptidase S1" evidence="7">
    <location>
        <begin position="25"/>
        <end position="233"/>
    </location>
</feature>
<dbReference type="GO" id="GO:0004252">
    <property type="term" value="F:serine-type endopeptidase activity"/>
    <property type="evidence" value="ECO:0007669"/>
    <property type="project" value="InterPro"/>
</dbReference>
<comment type="similarity">
    <text evidence="1">Belongs to the peptidase S1 family.</text>
</comment>
<gene>
    <name evidence="8" type="primary">TRYP_3</name>
    <name evidence="8" type="ORF">g.4416</name>
</gene>
<dbReference type="InterPro" id="IPR009003">
    <property type="entry name" value="Peptidase_S1_PA"/>
</dbReference>
<evidence type="ECO:0000256" key="2">
    <source>
        <dbReference type="ARBA" id="ARBA00022670"/>
    </source>
</evidence>
<keyword evidence="5" id="KW-1015">Disulfide bond</keyword>
<dbReference type="GO" id="GO:0006508">
    <property type="term" value="P:proteolysis"/>
    <property type="evidence" value="ECO:0007669"/>
    <property type="project" value="UniProtKB-KW"/>
</dbReference>
<keyword evidence="3" id="KW-0378">Hydrolase</keyword>
<feature type="signal peptide" evidence="6">
    <location>
        <begin position="1"/>
        <end position="17"/>
    </location>
</feature>
<dbReference type="OrthoDB" id="7961205at2759"/>
<dbReference type="Gene3D" id="2.40.10.10">
    <property type="entry name" value="Trypsin-like serine proteases"/>
    <property type="match status" value="1"/>
</dbReference>
<organism evidence="8">
    <name type="scientific">Zeugodacus cucurbitae</name>
    <name type="common">Melon fruit fly</name>
    <name type="synonym">Bactrocera cucurbitae</name>
    <dbReference type="NCBI Taxonomy" id="28588"/>
    <lineage>
        <taxon>Eukaryota</taxon>
        <taxon>Metazoa</taxon>
        <taxon>Ecdysozoa</taxon>
        <taxon>Arthropoda</taxon>
        <taxon>Hexapoda</taxon>
        <taxon>Insecta</taxon>
        <taxon>Pterygota</taxon>
        <taxon>Neoptera</taxon>
        <taxon>Endopterygota</taxon>
        <taxon>Diptera</taxon>
        <taxon>Brachycera</taxon>
        <taxon>Muscomorpha</taxon>
        <taxon>Tephritoidea</taxon>
        <taxon>Tephritidae</taxon>
        <taxon>Zeugodacus</taxon>
        <taxon>Zeugodacus</taxon>
    </lineage>
</organism>
<evidence type="ECO:0000256" key="5">
    <source>
        <dbReference type="ARBA" id="ARBA00023157"/>
    </source>
</evidence>
<dbReference type="InterPro" id="IPR050430">
    <property type="entry name" value="Peptidase_S1"/>
</dbReference>
<protein>
    <submittedName>
        <fullName evidence="8">Trypsin</fullName>
    </submittedName>
</protein>
<dbReference type="EMBL" id="GBXI01001401">
    <property type="protein sequence ID" value="JAD12891.1"/>
    <property type="molecule type" value="Transcribed_RNA"/>
</dbReference>
<evidence type="ECO:0000256" key="3">
    <source>
        <dbReference type="ARBA" id="ARBA00022801"/>
    </source>
</evidence>
<reference evidence="8" key="1">
    <citation type="submission" date="2014-11" db="EMBL/GenBank/DDBJ databases">
        <authorList>
            <person name="Geib S."/>
        </authorList>
    </citation>
    <scope>NUCLEOTIDE SEQUENCE</scope>
</reference>
<keyword evidence="6" id="KW-0732">Signal</keyword>
<sequence length="235" mass="24506">MLSSLVCQLLLLITAYATNTYAAGIEGGTPTTIKARPYVVSIQGTDGTRTCVGALISSNTVVTAARCLAFFDSSKLVVAVNDGGQVVKIAAKTFDIRFDPITNENDVAVLKLAQSVKAGTVKLASSLPKTGTNGVVTGWDAKNKLVDMPVSVINRKDCISGKFKYSGDEVLKSMVCGLAKNNKACGAIGGSPLVANNQLVGLISWGNGCGNKGNPAVYTDIPSVSSWITKTVKNW</sequence>
<dbReference type="InterPro" id="IPR043504">
    <property type="entry name" value="Peptidase_S1_PA_chymotrypsin"/>
</dbReference>
<dbReference type="GeneID" id="105211242"/>
<reference evidence="8" key="2">
    <citation type="journal article" date="2015" name="Gigascience">
        <title>Reconstructing a comprehensive transcriptome assembly of a white-pupal translocated strain of the pest fruit fly Bactrocera cucurbitae.</title>
        <authorList>
            <person name="Sim S.B."/>
            <person name="Calla B."/>
            <person name="Hall B."/>
            <person name="DeRego T."/>
            <person name="Geib S.M."/>
        </authorList>
    </citation>
    <scope>NUCLEOTIDE SEQUENCE</scope>
</reference>
<keyword evidence="2" id="KW-0645">Protease</keyword>
<dbReference type="PRINTS" id="PR00722">
    <property type="entry name" value="CHYMOTRYPSIN"/>
</dbReference>
<feature type="chain" id="PRO_5001995225" evidence="6">
    <location>
        <begin position="18"/>
        <end position="235"/>
    </location>
</feature>
<dbReference type="InterPro" id="IPR001254">
    <property type="entry name" value="Trypsin_dom"/>
</dbReference>
<evidence type="ECO:0000256" key="1">
    <source>
        <dbReference type="ARBA" id="ARBA00007664"/>
    </source>
</evidence>
<dbReference type="SMART" id="SM00020">
    <property type="entry name" value="Tryp_SPc"/>
    <property type="match status" value="1"/>
</dbReference>
<accession>A0A0A1XPF4</accession>